<feature type="region of interest" description="Disordered" evidence="2">
    <location>
        <begin position="37"/>
        <end position="59"/>
    </location>
</feature>
<comment type="cofactor">
    <cofactor evidence="1">
        <name>Mg(2+)</name>
        <dbReference type="ChEBI" id="CHEBI:18420"/>
    </cofactor>
</comment>
<dbReference type="GO" id="GO:0046872">
    <property type="term" value="F:metal ion binding"/>
    <property type="evidence" value="ECO:0007669"/>
    <property type="project" value="UniProtKB-UniRule"/>
</dbReference>
<evidence type="ECO:0000313" key="4">
    <source>
        <dbReference type="EMBL" id="CDO54295.1"/>
    </source>
</evidence>
<dbReference type="EC" id="3.1.3.16" evidence="1"/>
<reference evidence="4" key="1">
    <citation type="submission" date="2014-03" db="EMBL/GenBank/DDBJ databases">
        <authorList>
            <person name="Casaregola S."/>
        </authorList>
    </citation>
    <scope>NUCLEOTIDE SEQUENCE [LARGE SCALE GENOMIC DNA]</scope>
    <source>
        <strain evidence="4">CLIB 918</strain>
    </source>
</reference>
<dbReference type="Proteomes" id="UP000242525">
    <property type="component" value="Unassembled WGS sequence"/>
</dbReference>
<comment type="caution">
    <text evidence="4">The sequence shown here is derived from an EMBL/GenBank/DDBJ whole genome shotgun (WGS) entry which is preliminary data.</text>
</comment>
<name>A0A0J9XAV7_GEOCN</name>
<comment type="catalytic activity">
    <reaction evidence="1">
        <text>O-phospho-L-threonyl-[protein] + H2O = L-threonyl-[protein] + phosphate</text>
        <dbReference type="Rhea" id="RHEA:47004"/>
        <dbReference type="Rhea" id="RHEA-COMP:11060"/>
        <dbReference type="Rhea" id="RHEA-COMP:11605"/>
        <dbReference type="ChEBI" id="CHEBI:15377"/>
        <dbReference type="ChEBI" id="CHEBI:30013"/>
        <dbReference type="ChEBI" id="CHEBI:43474"/>
        <dbReference type="ChEBI" id="CHEBI:61977"/>
        <dbReference type="EC" id="3.1.3.16"/>
    </reaction>
</comment>
<sequence length="530" mass="57673">MLKHSKNIFQLCRHTLRSSYTAFAASNSTASMAATTTAPNNFYRPPRAPCQQPSLSPFEDDLSIPGLSTAPNSPIHKNPKITDLKDYSDSLAPPSHDFNEIHSATPLGRIITEPPHPTLFPSESIVNHNISMPTGTSIVVDESPAVATSIPVPAPTSEELGSAEETFEKSNNLDDFPVTLEFACSGKPYHYPKPSSTPESSHKYFENIINSLPKRVEYDLKLTYLDKQDHQAFNSLSVNDTLVSMGCGEDSAIGTHQLLGLADGVSGWTDMSGGHASLWSRLILHHILDQYVSDKSLALPPSEALDEGGPNLKRVLDKAFESAKANISELHEIGSSTLVLARLRPDLKLDILSIGDSSIYIIRDGTEIVFTNNKTESAQTPDVAESEIATDNNTTTDTKSTASTITEAGSKHDLEDEKTMKEFVNCPQQVGTNTTVVPSSYAQLYQVTVEPNDVIMLCSDGISDNLWQNEITEVIAHDNLDLQKKADMLVQNANDKAVDNFAVCPYQLRSPRSTGGKSDDMTVLLATVKV</sequence>
<dbReference type="EMBL" id="CCBN010000007">
    <property type="protein sequence ID" value="CDO54295.1"/>
    <property type="molecule type" value="Genomic_DNA"/>
</dbReference>
<comment type="similarity">
    <text evidence="1">Belongs to the PP2C family.</text>
</comment>
<gene>
    <name evidence="4" type="ORF">BN980_GECA07s02397g</name>
</gene>
<evidence type="ECO:0000259" key="3">
    <source>
        <dbReference type="PROSITE" id="PS51746"/>
    </source>
</evidence>
<keyword evidence="1" id="KW-0464">Manganese</keyword>
<dbReference type="Gene3D" id="3.60.40.10">
    <property type="entry name" value="PPM-type phosphatase domain"/>
    <property type="match status" value="1"/>
</dbReference>
<dbReference type="SMART" id="SM00331">
    <property type="entry name" value="PP2C_SIG"/>
    <property type="match status" value="1"/>
</dbReference>
<dbReference type="PROSITE" id="PS51746">
    <property type="entry name" value="PPM_2"/>
    <property type="match status" value="1"/>
</dbReference>
<feature type="domain" description="PPM-type phosphatase" evidence="3">
    <location>
        <begin position="235"/>
        <end position="528"/>
    </location>
</feature>
<keyword evidence="1" id="KW-0378">Hydrolase</keyword>
<evidence type="ECO:0000256" key="1">
    <source>
        <dbReference type="RuleBase" id="RU366020"/>
    </source>
</evidence>
<keyword evidence="1" id="KW-0479">Metal-binding</keyword>
<evidence type="ECO:0000313" key="5">
    <source>
        <dbReference type="Proteomes" id="UP000242525"/>
    </source>
</evidence>
<evidence type="ECO:0000256" key="2">
    <source>
        <dbReference type="SAM" id="MobiDB-lite"/>
    </source>
</evidence>
<comment type="cofactor">
    <cofactor evidence="1">
        <name>Mn(2+)</name>
        <dbReference type="ChEBI" id="CHEBI:29035"/>
    </cofactor>
</comment>
<dbReference type="PANTHER" id="PTHR12320">
    <property type="entry name" value="PROTEIN PHOSPHATASE 2C"/>
    <property type="match status" value="1"/>
</dbReference>
<dbReference type="InterPro" id="IPR039123">
    <property type="entry name" value="PPTC7"/>
</dbReference>
<accession>A0A0J9XAV7</accession>
<keyword evidence="1" id="KW-0904">Protein phosphatase</keyword>
<dbReference type="SMART" id="SM00332">
    <property type="entry name" value="PP2Cc"/>
    <property type="match status" value="1"/>
</dbReference>
<dbReference type="InterPro" id="IPR001932">
    <property type="entry name" value="PPM-type_phosphatase-like_dom"/>
</dbReference>
<dbReference type="GO" id="GO:0004722">
    <property type="term" value="F:protein serine/threonine phosphatase activity"/>
    <property type="evidence" value="ECO:0007669"/>
    <property type="project" value="UniProtKB-EC"/>
</dbReference>
<keyword evidence="1" id="KW-0460">Magnesium</keyword>
<protein>
    <recommendedName>
        <fullName evidence="1">Protein phosphatase</fullName>
        <ecNumber evidence="1">3.1.3.16</ecNumber>
    </recommendedName>
</protein>
<proteinExistence type="inferred from homology"/>
<dbReference type="InterPro" id="IPR036457">
    <property type="entry name" value="PPM-type-like_dom_sf"/>
</dbReference>
<dbReference type="PANTHER" id="PTHR12320:SF84">
    <property type="entry name" value="PROTEIN PHOSPHATASE"/>
    <property type="match status" value="1"/>
</dbReference>
<comment type="catalytic activity">
    <reaction evidence="1">
        <text>O-phospho-L-seryl-[protein] + H2O = L-seryl-[protein] + phosphate</text>
        <dbReference type="Rhea" id="RHEA:20629"/>
        <dbReference type="Rhea" id="RHEA-COMP:9863"/>
        <dbReference type="Rhea" id="RHEA-COMP:11604"/>
        <dbReference type="ChEBI" id="CHEBI:15377"/>
        <dbReference type="ChEBI" id="CHEBI:29999"/>
        <dbReference type="ChEBI" id="CHEBI:43474"/>
        <dbReference type="ChEBI" id="CHEBI:83421"/>
        <dbReference type="EC" id="3.1.3.16"/>
    </reaction>
</comment>
<dbReference type="OrthoDB" id="25675at2759"/>
<organism evidence="4 5">
    <name type="scientific">Geotrichum candidum</name>
    <name type="common">Oospora lactis</name>
    <name type="synonym">Dipodascus geotrichum</name>
    <dbReference type="NCBI Taxonomy" id="1173061"/>
    <lineage>
        <taxon>Eukaryota</taxon>
        <taxon>Fungi</taxon>
        <taxon>Dikarya</taxon>
        <taxon>Ascomycota</taxon>
        <taxon>Saccharomycotina</taxon>
        <taxon>Dipodascomycetes</taxon>
        <taxon>Dipodascales</taxon>
        <taxon>Dipodascaceae</taxon>
        <taxon>Geotrichum</taxon>
    </lineage>
</organism>
<dbReference type="AlphaFoldDB" id="A0A0J9XAV7"/>
<dbReference type="STRING" id="1173061.A0A0J9XAV7"/>
<dbReference type="SUPFAM" id="SSF81606">
    <property type="entry name" value="PP2C-like"/>
    <property type="match status" value="1"/>
</dbReference>
<keyword evidence="5" id="KW-1185">Reference proteome</keyword>